<sequence>MQNNLKVSLITTSLTLSWFWYGIWIPYYLLFTNYAGIGIIETVAIASTFFFEIPTGAFADLLGKKRTLQLSFLSVALGNFIMATSLRFPHLLISVFFISLGNALLSGTNQAMIFDSLKAVNKESFYEKYLTKINTISILSMAFASIFGGLLYGINPRIPFFATSLASLLALFIAFLYEEPKIDTIKFSFANYLRQNKTGFNELFKKSVSRLWIIKLLLITSFIAVLNSIFDNALAIDFGYKEKGLGVLFAAAIFLAAIGNHFYLKIKKILGNNKLILIVIITLIISAIISPIVGIVLGTFSLLSRFFIYPFAEIQASNTINKYVESKYRSTTLSTFTMLYKLPYVLCAFFVGSLIDSLGARSSVFYISIIFTVITLLIYIIVPKSKRLQMDSK</sequence>
<feature type="transmembrane region" description="Helical" evidence="4">
    <location>
        <begin position="34"/>
        <end position="55"/>
    </location>
</feature>
<dbReference type="Proteomes" id="UP000177082">
    <property type="component" value="Unassembled WGS sequence"/>
</dbReference>
<feature type="transmembrane region" description="Helical" evidence="4">
    <location>
        <begin position="160"/>
        <end position="177"/>
    </location>
</feature>
<evidence type="ECO:0000256" key="1">
    <source>
        <dbReference type="ARBA" id="ARBA00022692"/>
    </source>
</evidence>
<name>A0A1F8BDI6_9BACT</name>
<feature type="transmembrane region" description="Helical" evidence="4">
    <location>
        <begin position="245"/>
        <end position="263"/>
    </location>
</feature>
<evidence type="ECO:0000256" key="4">
    <source>
        <dbReference type="SAM" id="Phobius"/>
    </source>
</evidence>
<protein>
    <recommendedName>
        <fullName evidence="5">Major facilitator superfamily (MFS) profile domain-containing protein</fullName>
    </recommendedName>
</protein>
<dbReference type="InterPro" id="IPR011701">
    <property type="entry name" value="MFS"/>
</dbReference>
<dbReference type="InterPro" id="IPR020846">
    <property type="entry name" value="MFS_dom"/>
</dbReference>
<dbReference type="PANTHER" id="PTHR23530">
    <property type="entry name" value="TRANSPORT PROTEIN-RELATED"/>
    <property type="match status" value="1"/>
</dbReference>
<dbReference type="STRING" id="1802519.A2961_00965"/>
<dbReference type="SUPFAM" id="SSF103473">
    <property type="entry name" value="MFS general substrate transporter"/>
    <property type="match status" value="1"/>
</dbReference>
<organism evidence="6 7">
    <name type="scientific">Candidatus Woesebacteria bacterium RIFCSPLOWO2_01_FULL_39_21</name>
    <dbReference type="NCBI Taxonomy" id="1802519"/>
    <lineage>
        <taxon>Bacteria</taxon>
        <taxon>Candidatus Woeseibacteriota</taxon>
    </lineage>
</organism>
<accession>A0A1F8BDI6</accession>
<dbReference type="EMBL" id="MGHF01000039">
    <property type="protein sequence ID" value="OGM61445.1"/>
    <property type="molecule type" value="Genomic_DNA"/>
</dbReference>
<dbReference type="Pfam" id="PF07690">
    <property type="entry name" value="MFS_1"/>
    <property type="match status" value="1"/>
</dbReference>
<dbReference type="Gene3D" id="1.20.1250.20">
    <property type="entry name" value="MFS general substrate transporter like domains"/>
    <property type="match status" value="1"/>
</dbReference>
<feature type="domain" description="Major facilitator superfamily (MFS) profile" evidence="5">
    <location>
        <begin position="1"/>
        <end position="386"/>
    </location>
</feature>
<evidence type="ECO:0000256" key="3">
    <source>
        <dbReference type="ARBA" id="ARBA00023136"/>
    </source>
</evidence>
<feature type="transmembrane region" description="Helical" evidence="4">
    <location>
        <begin position="212"/>
        <end position="230"/>
    </location>
</feature>
<reference evidence="6 7" key="1">
    <citation type="journal article" date="2016" name="Nat. Commun.">
        <title>Thousands of microbial genomes shed light on interconnected biogeochemical processes in an aquifer system.</title>
        <authorList>
            <person name="Anantharaman K."/>
            <person name="Brown C.T."/>
            <person name="Hug L.A."/>
            <person name="Sharon I."/>
            <person name="Castelle C.J."/>
            <person name="Probst A.J."/>
            <person name="Thomas B.C."/>
            <person name="Singh A."/>
            <person name="Wilkins M.J."/>
            <person name="Karaoz U."/>
            <person name="Brodie E.L."/>
            <person name="Williams K.H."/>
            <person name="Hubbard S.S."/>
            <person name="Banfield J.F."/>
        </authorList>
    </citation>
    <scope>NUCLEOTIDE SEQUENCE [LARGE SCALE GENOMIC DNA]</scope>
</reference>
<dbReference type="PANTHER" id="PTHR23530:SF1">
    <property type="entry name" value="PERMEASE, MAJOR FACILITATOR SUPERFAMILY-RELATED"/>
    <property type="match status" value="1"/>
</dbReference>
<proteinExistence type="predicted"/>
<feature type="transmembrane region" description="Helical" evidence="4">
    <location>
        <begin position="336"/>
        <end position="358"/>
    </location>
</feature>
<feature type="transmembrane region" description="Helical" evidence="4">
    <location>
        <begin position="275"/>
        <end position="300"/>
    </location>
</feature>
<feature type="transmembrane region" description="Helical" evidence="4">
    <location>
        <begin position="67"/>
        <end position="86"/>
    </location>
</feature>
<keyword evidence="2 4" id="KW-1133">Transmembrane helix</keyword>
<feature type="transmembrane region" description="Helical" evidence="4">
    <location>
        <begin position="135"/>
        <end position="154"/>
    </location>
</feature>
<dbReference type="AlphaFoldDB" id="A0A1F8BDI6"/>
<keyword evidence="3 4" id="KW-0472">Membrane</keyword>
<dbReference type="InterPro" id="IPR036259">
    <property type="entry name" value="MFS_trans_sf"/>
</dbReference>
<dbReference type="InterPro" id="IPR053160">
    <property type="entry name" value="MFS_DHA3_Transporter"/>
</dbReference>
<evidence type="ECO:0000313" key="7">
    <source>
        <dbReference type="Proteomes" id="UP000177082"/>
    </source>
</evidence>
<evidence type="ECO:0000259" key="5">
    <source>
        <dbReference type="PROSITE" id="PS50850"/>
    </source>
</evidence>
<evidence type="ECO:0000256" key="2">
    <source>
        <dbReference type="ARBA" id="ARBA00022989"/>
    </source>
</evidence>
<comment type="caution">
    <text evidence="6">The sequence shown here is derived from an EMBL/GenBank/DDBJ whole genome shotgun (WGS) entry which is preliminary data.</text>
</comment>
<dbReference type="GO" id="GO:0022857">
    <property type="term" value="F:transmembrane transporter activity"/>
    <property type="evidence" value="ECO:0007669"/>
    <property type="project" value="InterPro"/>
</dbReference>
<feature type="transmembrane region" description="Helical" evidence="4">
    <location>
        <begin position="92"/>
        <end position="114"/>
    </location>
</feature>
<gene>
    <name evidence="6" type="ORF">A2961_00965</name>
</gene>
<keyword evidence="1 4" id="KW-0812">Transmembrane</keyword>
<dbReference type="PROSITE" id="PS50850">
    <property type="entry name" value="MFS"/>
    <property type="match status" value="1"/>
</dbReference>
<feature type="transmembrane region" description="Helical" evidence="4">
    <location>
        <begin position="364"/>
        <end position="382"/>
    </location>
</feature>
<evidence type="ECO:0000313" key="6">
    <source>
        <dbReference type="EMBL" id="OGM61445.1"/>
    </source>
</evidence>
<feature type="transmembrane region" description="Helical" evidence="4">
    <location>
        <begin position="7"/>
        <end position="28"/>
    </location>
</feature>